<organism evidence="2 3">
    <name type="scientific">Erysiphe pulchra</name>
    <dbReference type="NCBI Taxonomy" id="225359"/>
    <lineage>
        <taxon>Eukaryota</taxon>
        <taxon>Fungi</taxon>
        <taxon>Dikarya</taxon>
        <taxon>Ascomycota</taxon>
        <taxon>Pezizomycotina</taxon>
        <taxon>Leotiomycetes</taxon>
        <taxon>Erysiphales</taxon>
        <taxon>Erysiphaceae</taxon>
        <taxon>Erysiphe</taxon>
    </lineage>
</organism>
<proteinExistence type="predicted"/>
<feature type="compositionally biased region" description="Polar residues" evidence="1">
    <location>
        <begin position="83"/>
        <end position="94"/>
    </location>
</feature>
<feature type="compositionally biased region" description="Basic residues" evidence="1">
    <location>
        <begin position="51"/>
        <end position="61"/>
    </location>
</feature>
<dbReference type="EMBL" id="PEDP01006151">
    <property type="protein sequence ID" value="POS81901.1"/>
    <property type="molecule type" value="Genomic_DNA"/>
</dbReference>
<reference evidence="2 3" key="1">
    <citation type="submission" date="2017-10" db="EMBL/GenBank/DDBJ databases">
        <title>Development of genomic resources for the powdery mildew, Erysiphe pulchra.</title>
        <authorList>
            <person name="Wadl P.A."/>
            <person name="Mack B.M."/>
            <person name="Moore G."/>
            <person name="Beltz S.B."/>
        </authorList>
    </citation>
    <scope>NUCLEOTIDE SEQUENCE [LARGE SCALE GENOMIC DNA]</scope>
    <source>
        <strain evidence="2">Cflorida</strain>
    </source>
</reference>
<feature type="non-terminal residue" evidence="2">
    <location>
        <position position="204"/>
    </location>
</feature>
<evidence type="ECO:0000313" key="2">
    <source>
        <dbReference type="EMBL" id="POS81901.1"/>
    </source>
</evidence>
<dbReference type="Proteomes" id="UP000237438">
    <property type="component" value="Unassembled WGS sequence"/>
</dbReference>
<dbReference type="STRING" id="225359.A0A2S4PIN4"/>
<gene>
    <name evidence="2" type="ORF">EPUL_005865</name>
</gene>
<sequence>MSVQPTRSASQLRDFVVTNHVYTDDLDEEIIERIREAAEREPEEFVPSGVTKRKGKARRSLAPRFPTDPTHTKYERQPDMPTIRSSPNVNNPKASSPLKDGMFSIVPREVMSLFNGFEQLEEHNWNTWKVHMKDNLEMRAYVSEAETWSYREKIARVVIKNSLGTVEYQQVQSAKTAAEVWEILDSLHQPKGAQGAVDMIWKFW</sequence>
<dbReference type="OrthoDB" id="3609879at2759"/>
<feature type="region of interest" description="Disordered" evidence="1">
    <location>
        <begin position="39"/>
        <end position="96"/>
    </location>
</feature>
<name>A0A2S4PIN4_9PEZI</name>
<comment type="caution">
    <text evidence="2">The sequence shown here is derived from an EMBL/GenBank/DDBJ whole genome shotgun (WGS) entry which is preliminary data.</text>
</comment>
<dbReference type="Pfam" id="PF14223">
    <property type="entry name" value="Retrotran_gag_2"/>
    <property type="match status" value="1"/>
</dbReference>
<keyword evidence="3" id="KW-1185">Reference proteome</keyword>
<protein>
    <submittedName>
        <fullName evidence="2">Uncharacterized protein</fullName>
    </submittedName>
</protein>
<evidence type="ECO:0000313" key="3">
    <source>
        <dbReference type="Proteomes" id="UP000237438"/>
    </source>
</evidence>
<evidence type="ECO:0000256" key="1">
    <source>
        <dbReference type="SAM" id="MobiDB-lite"/>
    </source>
</evidence>
<dbReference type="AlphaFoldDB" id="A0A2S4PIN4"/>
<accession>A0A2S4PIN4</accession>